<evidence type="ECO:0000256" key="3">
    <source>
        <dbReference type="ARBA" id="ARBA00018753"/>
    </source>
</evidence>
<protein>
    <recommendedName>
        <fullName evidence="3">Methionine--tRNA ligase</fullName>
        <ecNumber evidence="2">6.1.1.10</ecNumber>
    </recommendedName>
    <alternativeName>
        <fullName evidence="9">Methionyl-tRNA synthetase</fullName>
    </alternativeName>
</protein>
<evidence type="ECO:0000259" key="11">
    <source>
        <dbReference type="Pfam" id="PF09334"/>
    </source>
</evidence>
<evidence type="ECO:0000256" key="6">
    <source>
        <dbReference type="ARBA" id="ARBA00022840"/>
    </source>
</evidence>
<sequence length="523" mass="58654">MKKFYLTTPIYYVNAAPHVGSAYTTIAADVLARHYRQQGRDVFLLTGTAEHGQKMAQAARAAGMSPQEFVGENSARFAAAWQKLNIRYDDFIRTSQPRHEAAVKKFFERLKSSGEIYEGEYEGLYCVGHEAFLKESELDDEGKCPDHQTVPETVKEKNWFFKLSAYAEPLTKIITKGGLVIQPESKKKEVLSFIGQGLDDISISRQNVEFAIPLPWDASQTIYVWLDELFNYCSAIGYGLPSSAADRGERAEGQTIGFDYWWPADLHLIGKDIIKFHCIIWPALLLAAGLPLPKKVFAHGFFTINGQKISKSLGNAIDPVVLADEYGADAVRYFILRDIPFGNDGDFSTERLRERYNADLANGLGNLVSRVLNMMEQYKISPPDTESLRQLPPVKRGIGASKSRLPFYTGEREWDQTVAANLESLAFDKALEVIWHEIQKADELIEQKKPWELAKAGSSPNKGRLEGVQELEKVLNQLYRSLVTINAAIASFMPETHEKLTGLLAARPLKKPAEPLFARKKSA</sequence>
<evidence type="ECO:0000256" key="4">
    <source>
        <dbReference type="ARBA" id="ARBA00022598"/>
    </source>
</evidence>
<evidence type="ECO:0000256" key="1">
    <source>
        <dbReference type="ARBA" id="ARBA00003314"/>
    </source>
</evidence>
<dbReference type="GO" id="GO:0006431">
    <property type="term" value="P:methionyl-tRNA aminoacylation"/>
    <property type="evidence" value="ECO:0007669"/>
    <property type="project" value="InterPro"/>
</dbReference>
<feature type="domain" description="Methionyl/Leucyl tRNA synthetase" evidence="11">
    <location>
        <begin position="148"/>
        <end position="372"/>
    </location>
</feature>
<dbReference type="InterPro" id="IPR009080">
    <property type="entry name" value="tRNAsynth_Ia_anticodon-bd"/>
</dbReference>
<comment type="similarity">
    <text evidence="10">Belongs to the class-I aminoacyl-tRNA synthetase family.</text>
</comment>
<feature type="domain" description="Methionyl/Leucyl tRNA synthetase" evidence="11">
    <location>
        <begin position="5"/>
        <end position="146"/>
    </location>
</feature>
<dbReference type="SUPFAM" id="SSF52374">
    <property type="entry name" value="Nucleotidylyl transferase"/>
    <property type="match status" value="1"/>
</dbReference>
<comment type="caution">
    <text evidence="12">The sequence shown here is derived from an EMBL/GenBank/DDBJ whole genome shotgun (WGS) entry which is preliminary data.</text>
</comment>
<dbReference type="PANTHER" id="PTHR43326:SF1">
    <property type="entry name" value="METHIONINE--TRNA LIGASE, MITOCHONDRIAL"/>
    <property type="match status" value="1"/>
</dbReference>
<dbReference type="GO" id="GO:0005524">
    <property type="term" value="F:ATP binding"/>
    <property type="evidence" value="ECO:0007669"/>
    <property type="project" value="UniProtKB-KW"/>
</dbReference>
<dbReference type="GO" id="GO:0004825">
    <property type="term" value="F:methionine-tRNA ligase activity"/>
    <property type="evidence" value="ECO:0007669"/>
    <property type="project" value="UniProtKB-EC"/>
</dbReference>
<keyword evidence="7 10" id="KW-0648">Protein biosynthesis</keyword>
<dbReference type="NCBIfam" id="TIGR00398">
    <property type="entry name" value="metG"/>
    <property type="match status" value="1"/>
</dbReference>
<dbReference type="SUPFAM" id="SSF47323">
    <property type="entry name" value="Anticodon-binding domain of a subclass of class I aminoacyl-tRNA synthetases"/>
    <property type="match status" value="1"/>
</dbReference>
<evidence type="ECO:0000256" key="2">
    <source>
        <dbReference type="ARBA" id="ARBA00012838"/>
    </source>
</evidence>
<dbReference type="Gene3D" id="2.170.220.10">
    <property type="match status" value="1"/>
</dbReference>
<dbReference type="FunFam" id="2.170.220.10:FF:000003">
    <property type="entry name" value="Methionine--tRNA ligase"/>
    <property type="match status" value="1"/>
</dbReference>
<dbReference type="InterPro" id="IPR014729">
    <property type="entry name" value="Rossmann-like_a/b/a_fold"/>
</dbReference>
<dbReference type="Gene3D" id="3.40.50.620">
    <property type="entry name" value="HUPs"/>
    <property type="match status" value="1"/>
</dbReference>
<evidence type="ECO:0000313" key="12">
    <source>
        <dbReference type="EMBL" id="PIT98207.1"/>
    </source>
</evidence>
<reference evidence="13" key="1">
    <citation type="submission" date="2017-09" db="EMBL/GenBank/DDBJ databases">
        <title>Depth-based differentiation of microbial function through sediment-hosted aquifers and enrichment of novel symbionts in the deep terrestrial subsurface.</title>
        <authorList>
            <person name="Probst A.J."/>
            <person name="Ladd B."/>
            <person name="Jarett J.K."/>
            <person name="Geller-Mcgrath D.E."/>
            <person name="Sieber C.M.K."/>
            <person name="Emerson J.B."/>
            <person name="Anantharaman K."/>
            <person name="Thomas B.C."/>
            <person name="Malmstrom R."/>
            <person name="Stieglmeier M."/>
            <person name="Klingl A."/>
            <person name="Woyke T."/>
            <person name="Ryan C.M."/>
            <person name="Banfield J.F."/>
        </authorList>
    </citation>
    <scope>NUCLEOTIDE SEQUENCE [LARGE SCALE GENOMIC DNA]</scope>
</reference>
<gene>
    <name evidence="12" type="ORF">COT71_01925</name>
</gene>
<dbReference type="PANTHER" id="PTHR43326">
    <property type="entry name" value="METHIONYL-TRNA SYNTHETASE"/>
    <property type="match status" value="1"/>
</dbReference>
<proteinExistence type="inferred from homology"/>
<dbReference type="CDD" id="cd00814">
    <property type="entry name" value="MetRS_core"/>
    <property type="match status" value="1"/>
</dbReference>
<comment type="function">
    <text evidence="1">Is required not only for elongation of protein synthesis but also for the initiation of all mRNA translation through initiator tRNA(fMet) aminoacylation.</text>
</comment>
<keyword evidence="5 10" id="KW-0547">Nucleotide-binding</keyword>
<evidence type="ECO:0000256" key="7">
    <source>
        <dbReference type="ARBA" id="ARBA00022917"/>
    </source>
</evidence>
<evidence type="ECO:0000256" key="8">
    <source>
        <dbReference type="ARBA" id="ARBA00023146"/>
    </source>
</evidence>
<evidence type="ECO:0000256" key="5">
    <source>
        <dbReference type="ARBA" id="ARBA00022741"/>
    </source>
</evidence>
<dbReference type="InterPro" id="IPR033911">
    <property type="entry name" value="MetRS_core"/>
</dbReference>
<evidence type="ECO:0000256" key="10">
    <source>
        <dbReference type="RuleBase" id="RU363039"/>
    </source>
</evidence>
<evidence type="ECO:0000256" key="9">
    <source>
        <dbReference type="ARBA" id="ARBA00030904"/>
    </source>
</evidence>
<accession>A0A2M6WZM5</accession>
<dbReference type="Gene3D" id="1.10.730.10">
    <property type="entry name" value="Isoleucyl-tRNA Synthetase, Domain 1"/>
    <property type="match status" value="1"/>
</dbReference>
<dbReference type="Proteomes" id="UP000230731">
    <property type="component" value="Unassembled WGS sequence"/>
</dbReference>
<dbReference type="EC" id="6.1.1.10" evidence="2"/>
<keyword evidence="4 10" id="KW-0436">Ligase</keyword>
<dbReference type="EMBL" id="PEZP01000023">
    <property type="protein sequence ID" value="PIT98207.1"/>
    <property type="molecule type" value="Genomic_DNA"/>
</dbReference>
<name>A0A2M6WZM5_9BACT</name>
<dbReference type="InterPro" id="IPR014758">
    <property type="entry name" value="Met-tRNA_synth"/>
</dbReference>
<evidence type="ECO:0000313" key="13">
    <source>
        <dbReference type="Proteomes" id="UP000230731"/>
    </source>
</evidence>
<keyword evidence="6 10" id="KW-0067">ATP-binding</keyword>
<dbReference type="Pfam" id="PF09334">
    <property type="entry name" value="tRNA-synt_1g"/>
    <property type="match status" value="2"/>
</dbReference>
<organism evidence="12 13">
    <name type="scientific">Candidatus Andersenbacteria bacterium CG10_big_fil_rev_8_21_14_0_10_54_11</name>
    <dbReference type="NCBI Taxonomy" id="1974485"/>
    <lineage>
        <taxon>Bacteria</taxon>
        <taxon>Candidatus Anderseniibacteriota</taxon>
    </lineage>
</organism>
<dbReference type="AlphaFoldDB" id="A0A2M6WZM5"/>
<dbReference type="InterPro" id="IPR023457">
    <property type="entry name" value="Met-tRNA_synth_2"/>
</dbReference>
<dbReference type="PRINTS" id="PR01041">
    <property type="entry name" value="TRNASYNTHMET"/>
</dbReference>
<keyword evidence="8 10" id="KW-0030">Aminoacyl-tRNA synthetase</keyword>
<dbReference type="InterPro" id="IPR015413">
    <property type="entry name" value="Methionyl/Leucyl_tRNA_Synth"/>
</dbReference>